<protein>
    <submittedName>
        <fullName evidence="1">Uncharacterized protein</fullName>
    </submittedName>
</protein>
<gene>
    <name evidence="1" type="ORF">K3G22_16135</name>
</gene>
<proteinExistence type="predicted"/>
<organism evidence="1 2">
    <name type="scientific">Shewanella putrefaciens</name>
    <name type="common">Pseudomonas putrefaciens</name>
    <dbReference type="NCBI Taxonomy" id="24"/>
    <lineage>
        <taxon>Bacteria</taxon>
        <taxon>Pseudomonadati</taxon>
        <taxon>Pseudomonadota</taxon>
        <taxon>Gammaproteobacteria</taxon>
        <taxon>Alteromonadales</taxon>
        <taxon>Shewanellaceae</taxon>
        <taxon>Shewanella</taxon>
    </lineage>
</organism>
<accession>A0ABX8XAE2</accession>
<evidence type="ECO:0000313" key="2">
    <source>
        <dbReference type="Proteomes" id="UP000827084"/>
    </source>
</evidence>
<sequence>MLDSAKVQYPPLPLIQTWVWMMIESGNPEIQDKGRNNLIAAFGSLAKANEYLAEISNKS</sequence>
<name>A0ABX8XAE2_SHEPU</name>
<keyword evidence="2" id="KW-1185">Reference proteome</keyword>
<dbReference type="RefSeq" id="WP_011788085.1">
    <property type="nucleotide sequence ID" value="NZ_BMPK01000001.1"/>
</dbReference>
<dbReference type="Proteomes" id="UP000827084">
    <property type="component" value="Chromosome"/>
</dbReference>
<reference evidence="1 2" key="1">
    <citation type="submission" date="2021-08" db="EMBL/GenBank/DDBJ databases">
        <title>Shewanella putrefaciens YZ-J, complete genome.</title>
        <authorList>
            <person name="Yi Z."/>
        </authorList>
    </citation>
    <scope>NUCLEOTIDE SEQUENCE [LARGE SCALE GENOMIC DNA]</scope>
    <source>
        <strain evidence="1 2">YZ-J</strain>
    </source>
</reference>
<dbReference type="GeneID" id="67444821"/>
<dbReference type="EMBL" id="CP080635">
    <property type="protein sequence ID" value="QYX72254.1"/>
    <property type="molecule type" value="Genomic_DNA"/>
</dbReference>
<evidence type="ECO:0000313" key="1">
    <source>
        <dbReference type="EMBL" id="QYX72254.1"/>
    </source>
</evidence>